<dbReference type="GO" id="GO:0005634">
    <property type="term" value="C:nucleus"/>
    <property type="evidence" value="ECO:0007669"/>
    <property type="project" value="UniProtKB-SubCell"/>
</dbReference>
<dbReference type="CDD" id="cd14705">
    <property type="entry name" value="bZIP_Zip1"/>
    <property type="match status" value="1"/>
</dbReference>
<evidence type="ECO:0000256" key="4">
    <source>
        <dbReference type="ARBA" id="ARBA00023163"/>
    </source>
</evidence>
<organism evidence="8 9">
    <name type="scientific">Lepidopterella palustris CBS 459.81</name>
    <dbReference type="NCBI Taxonomy" id="1314670"/>
    <lineage>
        <taxon>Eukaryota</taxon>
        <taxon>Fungi</taxon>
        <taxon>Dikarya</taxon>
        <taxon>Ascomycota</taxon>
        <taxon>Pezizomycotina</taxon>
        <taxon>Dothideomycetes</taxon>
        <taxon>Pleosporomycetidae</taxon>
        <taxon>Mytilinidiales</taxon>
        <taxon>Argynnaceae</taxon>
        <taxon>Lepidopterella</taxon>
    </lineage>
</organism>
<evidence type="ECO:0000313" key="8">
    <source>
        <dbReference type="EMBL" id="OCK73835.1"/>
    </source>
</evidence>
<dbReference type="Gene3D" id="1.20.5.170">
    <property type="match status" value="1"/>
</dbReference>
<dbReference type="PANTHER" id="PTHR13044:SF14">
    <property type="entry name" value="CRYPTOCEPHAL, ISOFORM A"/>
    <property type="match status" value="1"/>
</dbReference>
<dbReference type="SMART" id="SM00338">
    <property type="entry name" value="BRLZ"/>
    <property type="match status" value="1"/>
</dbReference>
<dbReference type="GO" id="GO:0000977">
    <property type="term" value="F:RNA polymerase II transcription regulatory region sequence-specific DNA binding"/>
    <property type="evidence" value="ECO:0007669"/>
    <property type="project" value="TreeGrafter"/>
</dbReference>
<feature type="domain" description="BZIP" evidence="7">
    <location>
        <begin position="174"/>
        <end position="237"/>
    </location>
</feature>
<feature type="compositionally biased region" description="Low complexity" evidence="6">
    <location>
        <begin position="140"/>
        <end position="164"/>
    </location>
</feature>
<gene>
    <name evidence="8" type="ORF">K432DRAFT_387167</name>
</gene>
<dbReference type="PROSITE" id="PS50217">
    <property type="entry name" value="BZIP"/>
    <property type="match status" value="1"/>
</dbReference>
<dbReference type="SUPFAM" id="SSF57959">
    <property type="entry name" value="Leucine zipper domain"/>
    <property type="match status" value="1"/>
</dbReference>
<accession>A0A8E2J918</accession>
<reference evidence="8 9" key="1">
    <citation type="journal article" date="2016" name="Nat. Commun.">
        <title>Ectomycorrhizal ecology is imprinted in the genome of the dominant symbiotic fungus Cenococcum geophilum.</title>
        <authorList>
            <consortium name="DOE Joint Genome Institute"/>
            <person name="Peter M."/>
            <person name="Kohler A."/>
            <person name="Ohm R.A."/>
            <person name="Kuo A."/>
            <person name="Krutzmann J."/>
            <person name="Morin E."/>
            <person name="Arend M."/>
            <person name="Barry K.W."/>
            <person name="Binder M."/>
            <person name="Choi C."/>
            <person name="Clum A."/>
            <person name="Copeland A."/>
            <person name="Grisel N."/>
            <person name="Haridas S."/>
            <person name="Kipfer T."/>
            <person name="LaButti K."/>
            <person name="Lindquist E."/>
            <person name="Lipzen A."/>
            <person name="Maire R."/>
            <person name="Meier B."/>
            <person name="Mihaltcheva S."/>
            <person name="Molinier V."/>
            <person name="Murat C."/>
            <person name="Poggeler S."/>
            <person name="Quandt C.A."/>
            <person name="Sperisen C."/>
            <person name="Tritt A."/>
            <person name="Tisserant E."/>
            <person name="Crous P.W."/>
            <person name="Henrissat B."/>
            <person name="Nehls U."/>
            <person name="Egli S."/>
            <person name="Spatafora J.W."/>
            <person name="Grigoriev I.V."/>
            <person name="Martin F.M."/>
        </authorList>
    </citation>
    <scope>NUCLEOTIDE SEQUENCE [LARGE SCALE GENOMIC DNA]</scope>
    <source>
        <strain evidence="8 9">CBS 459.81</strain>
    </source>
</reference>
<evidence type="ECO:0000256" key="3">
    <source>
        <dbReference type="ARBA" id="ARBA00023125"/>
    </source>
</evidence>
<evidence type="ECO:0000256" key="1">
    <source>
        <dbReference type="ARBA" id="ARBA00004123"/>
    </source>
</evidence>
<keyword evidence="2" id="KW-0805">Transcription regulation</keyword>
<dbReference type="EMBL" id="KV745641">
    <property type="protein sequence ID" value="OCK73835.1"/>
    <property type="molecule type" value="Genomic_DNA"/>
</dbReference>
<keyword evidence="5" id="KW-0539">Nucleus</keyword>
<dbReference type="PANTHER" id="PTHR13044">
    <property type="entry name" value="ACTIVATING TRANSCRIPTION FACTOR ATF 4/5"/>
    <property type="match status" value="1"/>
</dbReference>
<dbReference type="AlphaFoldDB" id="A0A8E2J918"/>
<dbReference type="Pfam" id="PF07716">
    <property type="entry name" value="bZIP_2"/>
    <property type="match status" value="1"/>
</dbReference>
<evidence type="ECO:0000256" key="2">
    <source>
        <dbReference type="ARBA" id="ARBA00023015"/>
    </source>
</evidence>
<feature type="region of interest" description="Disordered" evidence="6">
    <location>
        <begin position="257"/>
        <end position="282"/>
    </location>
</feature>
<keyword evidence="9" id="KW-1185">Reference proteome</keyword>
<keyword evidence="4" id="KW-0804">Transcription</keyword>
<dbReference type="FunFam" id="1.20.5.170:FF:000075">
    <property type="entry name" value="BZIP transcription factor (MetR)"/>
    <property type="match status" value="1"/>
</dbReference>
<dbReference type="PROSITE" id="PS00036">
    <property type="entry name" value="BZIP_BASIC"/>
    <property type="match status" value="1"/>
</dbReference>
<keyword evidence="3" id="KW-0238">DNA-binding</keyword>
<evidence type="ECO:0000259" key="7">
    <source>
        <dbReference type="PROSITE" id="PS50217"/>
    </source>
</evidence>
<comment type="subcellular location">
    <subcellularLocation>
        <location evidence="1">Nucleus</location>
    </subcellularLocation>
</comment>
<dbReference type="Proteomes" id="UP000250266">
    <property type="component" value="Unassembled WGS sequence"/>
</dbReference>
<feature type="region of interest" description="Disordered" evidence="6">
    <location>
        <begin position="123"/>
        <end position="206"/>
    </location>
</feature>
<evidence type="ECO:0000313" key="9">
    <source>
        <dbReference type="Proteomes" id="UP000250266"/>
    </source>
</evidence>
<dbReference type="OrthoDB" id="1939598at2759"/>
<proteinExistence type="predicted"/>
<evidence type="ECO:0000256" key="5">
    <source>
        <dbReference type="ARBA" id="ARBA00023242"/>
    </source>
</evidence>
<dbReference type="InterPro" id="IPR046347">
    <property type="entry name" value="bZIP_sf"/>
</dbReference>
<name>A0A8E2J918_9PEZI</name>
<dbReference type="GO" id="GO:0001228">
    <property type="term" value="F:DNA-binding transcription activator activity, RNA polymerase II-specific"/>
    <property type="evidence" value="ECO:0007669"/>
    <property type="project" value="TreeGrafter"/>
</dbReference>
<evidence type="ECO:0000256" key="6">
    <source>
        <dbReference type="SAM" id="MobiDB-lite"/>
    </source>
</evidence>
<protein>
    <recommendedName>
        <fullName evidence="7">BZIP domain-containing protein</fullName>
    </recommendedName>
</protein>
<dbReference type="InterPro" id="IPR004827">
    <property type="entry name" value="bZIP"/>
</dbReference>
<sequence length="282" mass="30828">MADYNGSQAPSTRHQHISTAPFVYEHQEQSQETLAIDEQLAAFSHFESHFELGTMADLSIPIERRHGQEAHAEVQMAMAREDAINAAQLSRADLRFTHFPGFENVVPNLTTTGQEAVHPGQCFHMIPSSGRTSPPPTSLLPPNLSTFTTGDTSQRGASRSSPSSLNGDNNETPRAADEEKRRRNTAASARFRVKKKQREQELEKTAKDLTEKISALEAKVAQYEMENKWLTGLVTEKAQKQGGIDKPFGLLSIENAEAKSAGGRTDGVGTQSPNAEEKDSGA</sequence>